<proteinExistence type="predicted"/>
<protein>
    <submittedName>
        <fullName evidence="1">Uncharacterized protein</fullName>
    </submittedName>
</protein>
<accession>A0A6V8QLP0</accession>
<evidence type="ECO:0000313" key="1">
    <source>
        <dbReference type="EMBL" id="GFP53401.1"/>
    </source>
</evidence>
<evidence type="ECO:0000313" key="2">
    <source>
        <dbReference type="Proteomes" id="UP000517252"/>
    </source>
</evidence>
<comment type="caution">
    <text evidence="1">The sequence shown here is derived from an EMBL/GenBank/DDBJ whole genome shotgun (WGS) entry which is preliminary data.</text>
</comment>
<dbReference type="AlphaFoldDB" id="A0A6V8QLP0"/>
<organism evidence="1 2">
    <name type="scientific">Trichoderma asperellum</name>
    <name type="common">Filamentous fungus</name>
    <dbReference type="NCBI Taxonomy" id="101201"/>
    <lineage>
        <taxon>Eukaryota</taxon>
        <taxon>Fungi</taxon>
        <taxon>Dikarya</taxon>
        <taxon>Ascomycota</taxon>
        <taxon>Pezizomycotina</taxon>
        <taxon>Sordariomycetes</taxon>
        <taxon>Hypocreomycetidae</taxon>
        <taxon>Hypocreales</taxon>
        <taxon>Hypocreaceae</taxon>
        <taxon>Trichoderma</taxon>
    </lineage>
</organism>
<name>A0A6V8QLP0_TRIAP</name>
<gene>
    <name evidence="1" type="ORF">TASIC1_0002058500</name>
</gene>
<reference evidence="1 2" key="1">
    <citation type="submission" date="2020-07" db="EMBL/GenBank/DDBJ databases">
        <title>Trichoderma asperellum IC-1 whole genome shotgun sequence.</title>
        <authorList>
            <person name="Kanamasa S."/>
            <person name="Takahashi H."/>
        </authorList>
    </citation>
    <scope>NUCLEOTIDE SEQUENCE [LARGE SCALE GENOMIC DNA]</scope>
    <source>
        <strain evidence="1 2">IC-1</strain>
    </source>
</reference>
<dbReference type="EMBL" id="BLZH01000002">
    <property type="protein sequence ID" value="GFP53401.1"/>
    <property type="molecule type" value="Genomic_DNA"/>
</dbReference>
<sequence>MGGLLWRGQSLVPASTGILAAFSPTPHLQLVAIFSSAIFSSRSILLLRRRLDIRRLAAPAVVPCARLDPTRLDSWPPCLGATTAALLCVAPAPAVRNLARLRQKPPLLREHLRQTLAALRLPQD</sequence>
<dbReference type="Proteomes" id="UP000517252">
    <property type="component" value="Unassembled WGS sequence"/>
</dbReference>